<gene>
    <name evidence="1" type="ORF">TPR58_16990</name>
</gene>
<dbReference type="RefSeq" id="WP_346247912.1">
    <property type="nucleotide sequence ID" value="NZ_JBDIZK010000010.1"/>
</dbReference>
<organism evidence="1 2">
    <name type="scientific">Sphingomonas rustica</name>
    <dbReference type="NCBI Taxonomy" id="3103142"/>
    <lineage>
        <taxon>Bacteria</taxon>
        <taxon>Pseudomonadati</taxon>
        <taxon>Pseudomonadota</taxon>
        <taxon>Alphaproteobacteria</taxon>
        <taxon>Sphingomonadales</taxon>
        <taxon>Sphingomonadaceae</taxon>
        <taxon>Sphingomonas</taxon>
    </lineage>
</organism>
<evidence type="ECO:0008006" key="3">
    <source>
        <dbReference type="Google" id="ProtNLM"/>
    </source>
</evidence>
<evidence type="ECO:0000313" key="1">
    <source>
        <dbReference type="EMBL" id="MEN3748874.1"/>
    </source>
</evidence>
<dbReference type="Proteomes" id="UP001427805">
    <property type="component" value="Unassembled WGS sequence"/>
</dbReference>
<sequence>MLVFALALVSSGPALPDPDACRRALAAAPAYSVCAPTGNGVALAGDRKNADALAAHARAGEARFRTYFGRTIAPYAITSTPPALDGRALRAAGFVHVLPWPDPESFERATREGIERAARQFGTSQGMTAAQIDQVVARALANAGADGGKAALDAGMVPHELGHLWFTHAFWPDAGKGESAGTNHYGGPGPDWLDELAAILMEDEPTATRRRAQFRSLLAGEVLPAIGPVAGRETMLDLKGFLSRAHPALSRVLSAPPKMPAGGGIALVYTPAGGGGVNSAVQERLFYIQARAFADFMLERTGRPTVFAEIAESLAQGRSFEAWLGTRGPALGLPATIDALDAQWRAKL</sequence>
<comment type="caution">
    <text evidence="1">The sequence shown here is derived from an EMBL/GenBank/DDBJ whole genome shotgun (WGS) entry which is preliminary data.</text>
</comment>
<protein>
    <recommendedName>
        <fullName evidence="3">Peptidase M1 membrane alanine aminopeptidase domain-containing protein</fullName>
    </recommendedName>
</protein>
<accession>A0ABV0BBE4</accession>
<keyword evidence="2" id="KW-1185">Reference proteome</keyword>
<dbReference type="EMBL" id="JBDIZK010000010">
    <property type="protein sequence ID" value="MEN3748874.1"/>
    <property type="molecule type" value="Genomic_DNA"/>
</dbReference>
<reference evidence="1 2" key="1">
    <citation type="submission" date="2024-05" db="EMBL/GenBank/DDBJ databases">
        <title>Sphingomonas sp. HF-S3 16S ribosomal RNA gene Genome sequencing and assembly.</title>
        <authorList>
            <person name="Lee H."/>
        </authorList>
    </citation>
    <scope>NUCLEOTIDE SEQUENCE [LARGE SCALE GENOMIC DNA]</scope>
    <source>
        <strain evidence="1 2">HF-S3</strain>
    </source>
</reference>
<proteinExistence type="predicted"/>
<evidence type="ECO:0000313" key="2">
    <source>
        <dbReference type="Proteomes" id="UP001427805"/>
    </source>
</evidence>
<name>A0ABV0BBE4_9SPHN</name>